<dbReference type="Proteomes" id="UP000072605">
    <property type="component" value="Unassembled WGS sequence"/>
</dbReference>
<dbReference type="AlphaFoldDB" id="A0AAW3MEH9"/>
<evidence type="ECO:0008006" key="3">
    <source>
        <dbReference type="Google" id="ProtNLM"/>
    </source>
</evidence>
<sequence length="196" mass="22445">MIPVTTLARDMQEEMFTMSAPYWRENFDMASIFLASAFALGREQEMLDRYLYSEMMTATATDWGLSLKEDFYGLRDGVARTLDERRGRIRAAKRGGKVLTVEDLENVASAFAGGLVNITINYDTFLYTIEFVDQLGIPTRIKDVQDAIARSIPAYFDIVYKYRYNTYGDIKTLYATYQQLKNSGLTYEQILTTEGD</sequence>
<reference evidence="1 2" key="1">
    <citation type="journal article" date="2016" name="Front. Microbiol.">
        <title>Genomic Resource of Rice Seed Associated Bacteria.</title>
        <authorList>
            <person name="Midha S."/>
            <person name="Bansal K."/>
            <person name="Sharma S."/>
            <person name="Kumar N."/>
            <person name="Patil P.P."/>
            <person name="Chaudhry V."/>
            <person name="Patil P.B."/>
        </authorList>
    </citation>
    <scope>NUCLEOTIDE SEQUENCE [LARGE SCALE GENOMIC DNA]</scope>
    <source>
        <strain evidence="1 2">RSA11</strain>
    </source>
</reference>
<comment type="caution">
    <text evidence="1">The sequence shown here is derived from an EMBL/GenBank/DDBJ whole genome shotgun (WGS) entry which is preliminary data.</text>
</comment>
<evidence type="ECO:0000313" key="1">
    <source>
        <dbReference type="EMBL" id="KTR27892.1"/>
    </source>
</evidence>
<accession>A0AAW3MEH9</accession>
<dbReference type="InterPro" id="IPR018755">
    <property type="entry name" value="Phage_Mu_Gp48"/>
</dbReference>
<protein>
    <recommendedName>
        <fullName evidence="3">DUF2313 domain-containing protein</fullName>
    </recommendedName>
</protein>
<dbReference type="RefSeq" id="WP_058713181.1">
    <property type="nucleotide sequence ID" value="NZ_LDQV01000012.1"/>
</dbReference>
<evidence type="ECO:0000313" key="2">
    <source>
        <dbReference type="Proteomes" id="UP000072605"/>
    </source>
</evidence>
<gene>
    <name evidence="1" type="ORF">RSA11_04305</name>
</gene>
<dbReference type="EMBL" id="LDQV01000012">
    <property type="protein sequence ID" value="KTR27892.1"/>
    <property type="molecule type" value="Genomic_DNA"/>
</dbReference>
<proteinExistence type="predicted"/>
<name>A0AAW3MEH9_9BACL</name>
<organism evidence="1 2">
    <name type="scientific">Exiguobacterium indicum</name>
    <dbReference type="NCBI Taxonomy" id="296995"/>
    <lineage>
        <taxon>Bacteria</taxon>
        <taxon>Bacillati</taxon>
        <taxon>Bacillota</taxon>
        <taxon>Bacilli</taxon>
        <taxon>Bacillales</taxon>
        <taxon>Bacillales Family XII. Incertae Sedis</taxon>
        <taxon>Exiguobacterium</taxon>
    </lineage>
</organism>
<dbReference type="Pfam" id="PF10076">
    <property type="entry name" value="Phage_Mu_Gp48"/>
    <property type="match status" value="1"/>
</dbReference>